<name>A0ABV9F604_9BACL</name>
<dbReference type="InterPro" id="IPR014710">
    <property type="entry name" value="RmlC-like_jellyroll"/>
</dbReference>
<dbReference type="SUPFAM" id="SSF51215">
    <property type="entry name" value="Regulatory protein AraC"/>
    <property type="match status" value="1"/>
</dbReference>
<feature type="domain" description="HTH araC/xylS-type" evidence="4">
    <location>
        <begin position="169"/>
        <end position="269"/>
    </location>
</feature>
<dbReference type="PRINTS" id="PR00032">
    <property type="entry name" value="HTHARAC"/>
</dbReference>
<dbReference type="InterPro" id="IPR018060">
    <property type="entry name" value="HTH_AraC"/>
</dbReference>
<evidence type="ECO:0000313" key="5">
    <source>
        <dbReference type="EMBL" id="MFC4596629.1"/>
    </source>
</evidence>
<dbReference type="InterPro" id="IPR037923">
    <property type="entry name" value="HTH-like"/>
</dbReference>
<dbReference type="SMART" id="SM00342">
    <property type="entry name" value="HTH_ARAC"/>
    <property type="match status" value="1"/>
</dbReference>
<sequence length="287" mass="33749">MLEFAYRSTRALEPIFHSHPFYEVFYFHEGRCNYLIGDRIYNLAPGDLILMYGMTLHCPKIDPTVPYIRSIVHFEPAILRFYTDLPQAAPILLPFEQFKNHRLCLRGEDKEEAERILLRMHGHQARGDQVGAGRLLLAFADLLHFVYDRCLSSLNEKREFPSDKERAVQDVIELLERKYTDDELDMDSLQRELHLSKSYLAKIFKEVTGATIFEYVYRKRINEAKILFLLQPDLAVTEVCFRLGFKHLAHFSRLFKQQVGMTPERYKRQLKFDRSGLPGTGAWHEFV</sequence>
<accession>A0ABV9F604</accession>
<dbReference type="SUPFAM" id="SSF46689">
    <property type="entry name" value="Homeodomain-like"/>
    <property type="match status" value="1"/>
</dbReference>
<keyword evidence="3" id="KW-0804">Transcription</keyword>
<comment type="caution">
    <text evidence="5">The sequence shown here is derived from an EMBL/GenBank/DDBJ whole genome shotgun (WGS) entry which is preliminary data.</text>
</comment>
<dbReference type="Proteomes" id="UP001596028">
    <property type="component" value="Unassembled WGS sequence"/>
</dbReference>
<dbReference type="Gene3D" id="1.10.10.60">
    <property type="entry name" value="Homeodomain-like"/>
    <property type="match status" value="2"/>
</dbReference>
<dbReference type="EMBL" id="JBHSEP010000001">
    <property type="protein sequence ID" value="MFC4596629.1"/>
    <property type="molecule type" value="Genomic_DNA"/>
</dbReference>
<keyword evidence="2" id="KW-0238">DNA-binding</keyword>
<proteinExistence type="predicted"/>
<dbReference type="PANTHER" id="PTHR43280">
    <property type="entry name" value="ARAC-FAMILY TRANSCRIPTIONAL REGULATOR"/>
    <property type="match status" value="1"/>
</dbReference>
<keyword evidence="1" id="KW-0805">Transcription regulation</keyword>
<evidence type="ECO:0000256" key="1">
    <source>
        <dbReference type="ARBA" id="ARBA00023015"/>
    </source>
</evidence>
<evidence type="ECO:0000313" key="6">
    <source>
        <dbReference type="Proteomes" id="UP001596028"/>
    </source>
</evidence>
<dbReference type="Pfam" id="PF12833">
    <property type="entry name" value="HTH_18"/>
    <property type="match status" value="1"/>
</dbReference>
<dbReference type="InterPro" id="IPR009057">
    <property type="entry name" value="Homeodomain-like_sf"/>
</dbReference>
<dbReference type="PROSITE" id="PS01124">
    <property type="entry name" value="HTH_ARAC_FAMILY_2"/>
    <property type="match status" value="1"/>
</dbReference>
<evidence type="ECO:0000259" key="4">
    <source>
        <dbReference type="PROSITE" id="PS01124"/>
    </source>
</evidence>
<dbReference type="Pfam" id="PF02311">
    <property type="entry name" value="AraC_binding"/>
    <property type="match status" value="1"/>
</dbReference>
<evidence type="ECO:0000256" key="2">
    <source>
        <dbReference type="ARBA" id="ARBA00023125"/>
    </source>
</evidence>
<dbReference type="InterPro" id="IPR020449">
    <property type="entry name" value="Tscrpt_reg_AraC-type_HTH"/>
</dbReference>
<dbReference type="Gene3D" id="2.60.120.10">
    <property type="entry name" value="Jelly Rolls"/>
    <property type="match status" value="1"/>
</dbReference>
<gene>
    <name evidence="5" type="ORF">ACFO3S_00125</name>
</gene>
<protein>
    <submittedName>
        <fullName evidence="5">AraC family transcriptional regulator</fullName>
    </submittedName>
</protein>
<dbReference type="RefSeq" id="WP_378090965.1">
    <property type="nucleotide sequence ID" value="NZ_JBHSEP010000001.1"/>
</dbReference>
<keyword evidence="6" id="KW-1185">Reference proteome</keyword>
<reference evidence="6" key="1">
    <citation type="journal article" date="2019" name="Int. J. Syst. Evol. Microbiol.">
        <title>The Global Catalogue of Microorganisms (GCM) 10K type strain sequencing project: providing services to taxonomists for standard genome sequencing and annotation.</title>
        <authorList>
            <consortium name="The Broad Institute Genomics Platform"/>
            <consortium name="The Broad Institute Genome Sequencing Center for Infectious Disease"/>
            <person name="Wu L."/>
            <person name="Ma J."/>
        </authorList>
    </citation>
    <scope>NUCLEOTIDE SEQUENCE [LARGE SCALE GENOMIC DNA]</scope>
    <source>
        <strain evidence="6">CCUG 49571</strain>
    </source>
</reference>
<dbReference type="PANTHER" id="PTHR43280:SF2">
    <property type="entry name" value="HTH-TYPE TRANSCRIPTIONAL REGULATOR EXSA"/>
    <property type="match status" value="1"/>
</dbReference>
<dbReference type="InterPro" id="IPR003313">
    <property type="entry name" value="AraC-bd"/>
</dbReference>
<organism evidence="5 6">
    <name type="scientific">Cohnella hongkongensis</name>
    <dbReference type="NCBI Taxonomy" id="178337"/>
    <lineage>
        <taxon>Bacteria</taxon>
        <taxon>Bacillati</taxon>
        <taxon>Bacillota</taxon>
        <taxon>Bacilli</taxon>
        <taxon>Bacillales</taxon>
        <taxon>Paenibacillaceae</taxon>
        <taxon>Cohnella</taxon>
    </lineage>
</organism>
<evidence type="ECO:0000256" key="3">
    <source>
        <dbReference type="ARBA" id="ARBA00023163"/>
    </source>
</evidence>